<dbReference type="InterPro" id="IPR000792">
    <property type="entry name" value="Tscrpt_reg_LuxR_C"/>
</dbReference>
<organism evidence="5 6">
    <name type="scientific">Xanthobacter flavus</name>
    <dbReference type="NCBI Taxonomy" id="281"/>
    <lineage>
        <taxon>Bacteria</taxon>
        <taxon>Pseudomonadati</taxon>
        <taxon>Pseudomonadota</taxon>
        <taxon>Alphaproteobacteria</taxon>
        <taxon>Hyphomicrobiales</taxon>
        <taxon>Xanthobacteraceae</taxon>
        <taxon>Xanthobacter</taxon>
    </lineage>
</organism>
<dbReference type="InterPro" id="IPR036388">
    <property type="entry name" value="WH-like_DNA-bd_sf"/>
</dbReference>
<protein>
    <recommendedName>
        <fullName evidence="4">HTH luxR-type domain-containing protein</fullName>
    </recommendedName>
</protein>
<dbReference type="Pfam" id="PF00196">
    <property type="entry name" value="GerE"/>
    <property type="match status" value="1"/>
</dbReference>
<evidence type="ECO:0000313" key="6">
    <source>
        <dbReference type="Proteomes" id="UP001144397"/>
    </source>
</evidence>
<reference evidence="5" key="1">
    <citation type="submission" date="2022-12" db="EMBL/GenBank/DDBJ databases">
        <title>Reference genome sequencing for broad-spectrum identification of bacterial and archaeal isolates by mass spectrometry.</title>
        <authorList>
            <person name="Sekiguchi Y."/>
            <person name="Tourlousse D.M."/>
        </authorList>
    </citation>
    <scope>NUCLEOTIDE SEQUENCE</scope>
    <source>
        <strain evidence="5">301</strain>
    </source>
</reference>
<feature type="domain" description="HTH luxR-type" evidence="4">
    <location>
        <begin position="211"/>
        <end position="276"/>
    </location>
</feature>
<comment type="caution">
    <text evidence="5">The sequence shown here is derived from an EMBL/GenBank/DDBJ whole genome shotgun (WGS) entry which is preliminary data.</text>
</comment>
<evidence type="ECO:0000256" key="1">
    <source>
        <dbReference type="ARBA" id="ARBA00023015"/>
    </source>
</evidence>
<dbReference type="SMART" id="SM00421">
    <property type="entry name" value="HTH_LUXR"/>
    <property type="match status" value="1"/>
</dbReference>
<gene>
    <name evidence="5" type="ORF">XFLAVUS301_27870</name>
</gene>
<keyword evidence="1" id="KW-0805">Transcription regulation</keyword>
<evidence type="ECO:0000256" key="3">
    <source>
        <dbReference type="ARBA" id="ARBA00023163"/>
    </source>
</evidence>
<dbReference type="GO" id="GO:0006355">
    <property type="term" value="P:regulation of DNA-templated transcription"/>
    <property type="evidence" value="ECO:0007669"/>
    <property type="project" value="InterPro"/>
</dbReference>
<dbReference type="GO" id="GO:0003677">
    <property type="term" value="F:DNA binding"/>
    <property type="evidence" value="ECO:0007669"/>
    <property type="project" value="UniProtKB-KW"/>
</dbReference>
<name>A0A9W6CIP1_XANFL</name>
<dbReference type="EMBL" id="BSDO01000003">
    <property type="protein sequence ID" value="GLI23113.1"/>
    <property type="molecule type" value="Genomic_DNA"/>
</dbReference>
<keyword evidence="3" id="KW-0804">Transcription</keyword>
<dbReference type="Gene3D" id="1.10.10.10">
    <property type="entry name" value="Winged helix-like DNA-binding domain superfamily/Winged helix DNA-binding domain"/>
    <property type="match status" value="1"/>
</dbReference>
<dbReference type="AlphaFoldDB" id="A0A9W6CIP1"/>
<dbReference type="SUPFAM" id="SSF46894">
    <property type="entry name" value="C-terminal effector domain of the bipartite response regulators"/>
    <property type="match status" value="1"/>
</dbReference>
<keyword evidence="2" id="KW-0238">DNA-binding</keyword>
<sequence length="288" mass="31897">MQRPHRQHGCDMSPDMSPLSCAPDDLLSASDVRAIVRLLGDVIVSRADFSCVKRHLIDGISTLIGADCWTWSLGCLAEPGEQPVYLGLAHGGFDEARYGRLLLAAAHPDMAWTSAKLLGEMRAHNAHVTRTRQQIVDEATFIASGVGGHLADADIGPFIFSLRPIDERAVSTIALFRRRDAAPFSQREARIAHILLSELPWLHEQGWPSDRGASVPRLSPRLRLVLNLLLDGRTRKEIAVSLNLSEYTVAQYQRAVYRHFGVRSHATLLRRFQMGDGGDRRPTVQEAG</sequence>
<proteinExistence type="predicted"/>
<dbReference type="PANTHER" id="PTHR44688:SF16">
    <property type="entry name" value="DNA-BINDING TRANSCRIPTIONAL ACTIVATOR DEVR_DOSR"/>
    <property type="match status" value="1"/>
</dbReference>
<evidence type="ECO:0000256" key="2">
    <source>
        <dbReference type="ARBA" id="ARBA00023125"/>
    </source>
</evidence>
<dbReference type="PROSITE" id="PS50043">
    <property type="entry name" value="HTH_LUXR_2"/>
    <property type="match status" value="1"/>
</dbReference>
<evidence type="ECO:0000313" key="5">
    <source>
        <dbReference type="EMBL" id="GLI23113.1"/>
    </source>
</evidence>
<evidence type="ECO:0000259" key="4">
    <source>
        <dbReference type="PROSITE" id="PS50043"/>
    </source>
</evidence>
<dbReference type="PANTHER" id="PTHR44688">
    <property type="entry name" value="DNA-BINDING TRANSCRIPTIONAL ACTIVATOR DEVR_DOSR"/>
    <property type="match status" value="1"/>
</dbReference>
<dbReference type="InterPro" id="IPR016032">
    <property type="entry name" value="Sig_transdc_resp-reg_C-effctor"/>
</dbReference>
<dbReference type="Proteomes" id="UP001144397">
    <property type="component" value="Unassembled WGS sequence"/>
</dbReference>
<accession>A0A9W6CIP1</accession>